<dbReference type="PANTHER" id="PTHR34618">
    <property type="entry name" value="SURFACE PROTEIN MAS1, PUTATIVE-RELATED"/>
    <property type="match status" value="1"/>
</dbReference>
<dbReference type="Proteomes" id="UP000701801">
    <property type="component" value="Unassembled WGS sequence"/>
</dbReference>
<dbReference type="AlphaFoldDB" id="A0A9N9LV17"/>
<reference evidence="2" key="1">
    <citation type="submission" date="2021-07" db="EMBL/GenBank/DDBJ databases">
        <authorList>
            <person name="Durling M."/>
        </authorList>
    </citation>
    <scope>NUCLEOTIDE SEQUENCE</scope>
</reference>
<feature type="chain" id="PRO_5040487256" description="Cell surface protein" evidence="1">
    <location>
        <begin position="20"/>
        <end position="300"/>
    </location>
</feature>
<keyword evidence="3" id="KW-1185">Reference proteome</keyword>
<keyword evidence="1" id="KW-0732">Signal</keyword>
<evidence type="ECO:0000256" key="1">
    <source>
        <dbReference type="SAM" id="SignalP"/>
    </source>
</evidence>
<dbReference type="EMBL" id="CAJVRM010000289">
    <property type="protein sequence ID" value="CAG8978954.1"/>
    <property type="molecule type" value="Genomic_DNA"/>
</dbReference>
<evidence type="ECO:0000313" key="2">
    <source>
        <dbReference type="EMBL" id="CAG8978954.1"/>
    </source>
</evidence>
<name>A0A9N9LV17_9HELO</name>
<feature type="signal peptide" evidence="1">
    <location>
        <begin position="1"/>
        <end position="19"/>
    </location>
</feature>
<dbReference type="InterPro" id="IPR021476">
    <property type="entry name" value="Egh16-like"/>
</dbReference>
<evidence type="ECO:0008006" key="4">
    <source>
        <dbReference type="Google" id="ProtNLM"/>
    </source>
</evidence>
<proteinExistence type="predicted"/>
<gene>
    <name evidence="2" type="ORF">HYALB_00012406</name>
</gene>
<evidence type="ECO:0000313" key="3">
    <source>
        <dbReference type="Proteomes" id="UP000701801"/>
    </source>
</evidence>
<dbReference type="OrthoDB" id="5310497at2759"/>
<organism evidence="2 3">
    <name type="scientific">Hymenoscyphus albidus</name>
    <dbReference type="NCBI Taxonomy" id="595503"/>
    <lineage>
        <taxon>Eukaryota</taxon>
        <taxon>Fungi</taxon>
        <taxon>Dikarya</taxon>
        <taxon>Ascomycota</taxon>
        <taxon>Pezizomycotina</taxon>
        <taxon>Leotiomycetes</taxon>
        <taxon>Helotiales</taxon>
        <taxon>Helotiaceae</taxon>
        <taxon>Hymenoscyphus</taxon>
    </lineage>
</organism>
<dbReference type="Pfam" id="PF11327">
    <property type="entry name" value="Egh16-like"/>
    <property type="match status" value="1"/>
</dbReference>
<protein>
    <recommendedName>
        <fullName evidence="4">Cell surface protein</fullName>
    </recommendedName>
</protein>
<accession>A0A9N9LV17</accession>
<sequence>MKYSSTVLCAAFAVTGVYSHAVVTMIYGANGVDMAGLTVVDNTPRDCPSAGCGAQDDTATIRTNEMGTSKATALGRSKASGPITPNRMVANFMGGAANKTARAIHEQMNLYKRDMLGDLMSLAAGGAGGAAGGAGGAGANSVKTPAGTKETGMAGTAGIGATKGLPTASASGEITMTIHQCNQDGAGPFNAAIDPTSGGTDPAAFKTAQVTQNVPGIAAGISAATTTDYKVKVQMPQGMVCSGTVDGVGNACIVRMSNMTPAGPFGGAAMFTQTNEAKKRAIEYNLNKRRMARGKTPSTV</sequence>
<dbReference type="PANTHER" id="PTHR34618:SF1">
    <property type="entry name" value="SECRETED PROTEIN"/>
    <property type="match status" value="1"/>
</dbReference>
<comment type="caution">
    <text evidence="2">The sequence shown here is derived from an EMBL/GenBank/DDBJ whole genome shotgun (WGS) entry which is preliminary data.</text>
</comment>